<name>A0A5M8NXC0_9BACT</name>
<feature type="domain" description="Bvu-2165-like IHF-HU-like DNA-binding" evidence="2">
    <location>
        <begin position="4"/>
        <end position="124"/>
    </location>
</feature>
<dbReference type="InterPro" id="IPR027824">
    <property type="entry name" value="DUF4469"/>
</dbReference>
<reference evidence="3 4" key="1">
    <citation type="submission" date="2019-03" db="EMBL/GenBank/DDBJ databases">
        <title>Single cell metagenomics reveals metabolic interactions within the superorganism composed of flagellate Streblomastix strix and complex community of Bacteroidetes bacteria on its surface.</title>
        <authorList>
            <person name="Treitli S.C."/>
            <person name="Kolisko M."/>
            <person name="Husnik F."/>
            <person name="Keeling P."/>
            <person name="Hampl V."/>
        </authorList>
    </citation>
    <scope>NUCLEOTIDE SEQUENCE [LARGE SCALE GENOMIC DNA]</scope>
    <source>
        <strain evidence="3">St1</strain>
    </source>
</reference>
<dbReference type="Proteomes" id="UP000324575">
    <property type="component" value="Unassembled WGS sequence"/>
</dbReference>
<feature type="domain" description="DUF4469" evidence="1">
    <location>
        <begin position="136"/>
        <end position="226"/>
    </location>
</feature>
<evidence type="ECO:0000259" key="2">
    <source>
        <dbReference type="Pfam" id="PF14848"/>
    </source>
</evidence>
<protein>
    <submittedName>
        <fullName evidence="3">Uncharacterized protein</fullName>
    </submittedName>
</protein>
<dbReference type="Pfam" id="PF14734">
    <property type="entry name" value="DUF4469"/>
    <property type="match status" value="1"/>
</dbReference>
<evidence type="ECO:0000259" key="1">
    <source>
        <dbReference type="Pfam" id="PF14734"/>
    </source>
</evidence>
<evidence type="ECO:0000313" key="4">
    <source>
        <dbReference type="Proteomes" id="UP000324575"/>
    </source>
</evidence>
<dbReference type="Gene3D" id="2.70.50.70">
    <property type="match status" value="1"/>
</dbReference>
<dbReference type="EMBL" id="SNRX01000024">
    <property type="protein sequence ID" value="KAA6301197.1"/>
    <property type="molecule type" value="Genomic_DNA"/>
</dbReference>
<proteinExistence type="predicted"/>
<accession>A0A5M8NXC0</accession>
<organism evidence="3 4">
    <name type="scientific">Candidatus Ordinivivax streblomastigis</name>
    <dbReference type="NCBI Taxonomy" id="2540710"/>
    <lineage>
        <taxon>Bacteria</taxon>
        <taxon>Pseudomonadati</taxon>
        <taxon>Bacteroidota</taxon>
        <taxon>Bacteroidia</taxon>
        <taxon>Bacteroidales</taxon>
        <taxon>Candidatus Ordinivivax</taxon>
    </lineage>
</organism>
<dbReference type="Pfam" id="PF14848">
    <property type="entry name" value="HU-DNA_bdg"/>
    <property type="match status" value="1"/>
</dbReference>
<evidence type="ECO:0000313" key="3">
    <source>
        <dbReference type="EMBL" id="KAA6301197.1"/>
    </source>
</evidence>
<gene>
    <name evidence="3" type="ORF">EZS26_002651</name>
</gene>
<comment type="caution">
    <text evidence="3">The sequence shown here is derived from an EMBL/GenBank/DDBJ whole genome shotgun (WGS) entry which is preliminary data.</text>
</comment>
<sequence length="245" mass="26290">MAVLKTIAHLNDLTKDVTNDYFVLPLINGTLYEADINSRLEVKQIATKNVDGLAYLNNFFNECILALTEGYNVVTSLFQGRITIRGVVYTQNLGHNIPAEQLNVGIHLLQGPAARLAASQLTVHVVEQPAPVGPVIQSVTNPVTNVTDTLNTGAMVLIQGMRLTVKGQEGAVVGVRFTSLDSAGEVLVPPVQLSPNQPTRLQFVLPAAVTAGQWSVSVGSQATGASGVFTKDVRWNEYPNPIHVI</sequence>
<dbReference type="InterPro" id="IPR049893">
    <property type="entry name" value="Bvu_2165-like_IHF-HU-DNA_bdg"/>
</dbReference>
<dbReference type="AlphaFoldDB" id="A0A5M8NXC0"/>